<comment type="caution">
    <text evidence="1">The sequence shown here is derived from an EMBL/GenBank/DDBJ whole genome shotgun (WGS) entry which is preliminary data.</text>
</comment>
<keyword evidence="2" id="KW-1185">Reference proteome</keyword>
<dbReference type="Proteomes" id="UP000011682">
    <property type="component" value="Unassembled WGS sequence"/>
</dbReference>
<accession>S9QII3</accession>
<protein>
    <submittedName>
        <fullName evidence="1">Uncharacterized protein</fullName>
    </submittedName>
</protein>
<reference evidence="1" key="1">
    <citation type="submission" date="2013-05" db="EMBL/GenBank/DDBJ databases">
        <title>Genome assembly of Cystobacter fuscus DSM 2262.</title>
        <authorList>
            <person name="Sharma G."/>
            <person name="Khatri I."/>
            <person name="Kaur C."/>
            <person name="Mayilraj S."/>
            <person name="Subramanian S."/>
        </authorList>
    </citation>
    <scope>NUCLEOTIDE SEQUENCE [LARGE SCALE GENOMIC DNA]</scope>
    <source>
        <strain evidence="1">DSM 2262</strain>
    </source>
</reference>
<sequence length="135" mass="15305">MKFELIDARKALFPVNFMCEQLGVSRSGYSSPVHWRRALFFGQRVEQLPVRSARPERLPDRLDRLTLIKVLTPPTGSFDTRDAKVTCTWKGTATVNAREVASVTKEWPRLRAWSAGDQRRRGYCAPATTPLSVKA</sequence>
<evidence type="ECO:0000313" key="2">
    <source>
        <dbReference type="Proteomes" id="UP000011682"/>
    </source>
</evidence>
<gene>
    <name evidence="1" type="ORF">D187_000857</name>
</gene>
<organism evidence="1 2">
    <name type="scientific">Cystobacter fuscus (strain ATCC 25194 / DSM 2262 / NBRC 100088 / M29)</name>
    <dbReference type="NCBI Taxonomy" id="1242864"/>
    <lineage>
        <taxon>Bacteria</taxon>
        <taxon>Pseudomonadati</taxon>
        <taxon>Myxococcota</taxon>
        <taxon>Myxococcia</taxon>
        <taxon>Myxococcales</taxon>
        <taxon>Cystobacterineae</taxon>
        <taxon>Archangiaceae</taxon>
        <taxon>Cystobacter</taxon>
    </lineage>
</organism>
<dbReference type="EMBL" id="ANAH02000010">
    <property type="protein sequence ID" value="EPX61074.1"/>
    <property type="molecule type" value="Genomic_DNA"/>
</dbReference>
<proteinExistence type="predicted"/>
<dbReference type="AlphaFoldDB" id="S9QII3"/>
<name>S9QII3_CYSF2</name>
<evidence type="ECO:0000313" key="1">
    <source>
        <dbReference type="EMBL" id="EPX61074.1"/>
    </source>
</evidence>